<evidence type="ECO:0000313" key="2">
    <source>
        <dbReference type="EMBL" id="BCZ24969.1"/>
    </source>
</evidence>
<sequence>MTVGQPKEKIEFTAHNIKLDDGTFTRPESTQSMTDHPWFISSRGVLETVFPGDKSKIRVADLGCLEGGYAVEFARLGFKVLGVEVRESNIAACNYVKSRTNLPNLEFVQDDAFNIAKHGVFDAVFCCGLLYHLDRPKEFLEAVSVATNKLLILQTHFSLISRNAVRFKLSTRARWFTDRILRRPESTQFVLSAPTKNEGLAGRWYTEFQNNQSFKDRESAKWASWDNRRSFWIQREHLLQTIHDVGFDLVMEQYDNLEPNIAEGLLGGSYESFMRGTFIGIKTGRKALT</sequence>
<dbReference type="Gene3D" id="3.40.50.150">
    <property type="entry name" value="Vaccinia Virus protein VP39"/>
    <property type="match status" value="1"/>
</dbReference>
<dbReference type="InterPro" id="IPR041698">
    <property type="entry name" value="Methyltransf_25"/>
</dbReference>
<reference evidence="2 3" key="2">
    <citation type="submission" date="2021-07" db="EMBL/GenBank/DDBJ databases">
        <authorList>
            <person name="Matsumoto Y."/>
            <person name="Motooka D."/>
            <person name="Nakamura S."/>
        </authorList>
    </citation>
    <scope>NUCLEOTIDE SEQUENCE [LARGE SCALE GENOMIC DNA]</scope>
    <source>
        <strain evidence="2 3">TY59</strain>
    </source>
</reference>
<feature type="domain" description="Methyltransferase" evidence="1">
    <location>
        <begin position="59"/>
        <end position="142"/>
    </location>
</feature>
<dbReference type="Pfam" id="PF13649">
    <property type="entry name" value="Methyltransf_25"/>
    <property type="match status" value="1"/>
</dbReference>
<reference evidence="2 3" key="1">
    <citation type="submission" date="2021-07" db="EMBL/GenBank/DDBJ databases">
        <title>Complete genome sequence of nontuberculous Mycobacterium sp. TY59.</title>
        <authorList>
            <person name="Fukushima K."/>
        </authorList>
    </citation>
    <scope>NUCLEOTIDE SEQUENCE [LARGE SCALE GENOMIC DNA]</scope>
    <source>
        <strain evidence="2 3">TY59</strain>
    </source>
</reference>
<accession>A0ABM7SXB2</accession>
<dbReference type="CDD" id="cd02440">
    <property type="entry name" value="AdoMet_MTases"/>
    <property type="match status" value="1"/>
</dbReference>
<evidence type="ECO:0000313" key="3">
    <source>
        <dbReference type="Proteomes" id="UP000826012"/>
    </source>
</evidence>
<dbReference type="RefSeq" id="WP_221043359.1">
    <property type="nucleotide sequence ID" value="NZ_AP024828.1"/>
</dbReference>
<evidence type="ECO:0000259" key="1">
    <source>
        <dbReference type="Pfam" id="PF13649"/>
    </source>
</evidence>
<dbReference type="Proteomes" id="UP000826012">
    <property type="component" value="Chromosome"/>
</dbReference>
<proteinExistence type="predicted"/>
<protein>
    <recommendedName>
        <fullName evidence="1">Methyltransferase domain-containing protein</fullName>
    </recommendedName>
</protein>
<keyword evidence="3" id="KW-1185">Reference proteome</keyword>
<name>A0ABM7SXB2_9MYCO</name>
<dbReference type="SUPFAM" id="SSF53335">
    <property type="entry name" value="S-adenosyl-L-methionine-dependent methyltransferases"/>
    <property type="match status" value="1"/>
</dbReference>
<dbReference type="InterPro" id="IPR029063">
    <property type="entry name" value="SAM-dependent_MTases_sf"/>
</dbReference>
<organism evidence="2 3">
    <name type="scientific">Mycobacterium senriense</name>
    <dbReference type="NCBI Taxonomy" id="2775496"/>
    <lineage>
        <taxon>Bacteria</taxon>
        <taxon>Bacillati</taxon>
        <taxon>Actinomycetota</taxon>
        <taxon>Actinomycetes</taxon>
        <taxon>Mycobacteriales</taxon>
        <taxon>Mycobacteriaceae</taxon>
        <taxon>Mycobacterium</taxon>
        <taxon>Mycobacterium avium complex (MAC)</taxon>
    </lineage>
</organism>
<gene>
    <name evidence="2" type="ORF">MTY59_48240</name>
</gene>
<dbReference type="EMBL" id="AP024828">
    <property type="protein sequence ID" value="BCZ24969.1"/>
    <property type="molecule type" value="Genomic_DNA"/>
</dbReference>